<evidence type="ECO:0000259" key="8">
    <source>
        <dbReference type="Pfam" id="PF15276"/>
    </source>
</evidence>
<evidence type="ECO:0000256" key="7">
    <source>
        <dbReference type="SAM" id="MobiDB-lite"/>
    </source>
</evidence>
<name>A0A7J8I557_MOLMO</name>
<accession>A0A7J8I557</accession>
<dbReference type="Proteomes" id="UP000550707">
    <property type="component" value="Unassembled WGS sequence"/>
</dbReference>
<feature type="region of interest" description="Disordered" evidence="7">
    <location>
        <begin position="932"/>
        <end position="1011"/>
    </location>
</feature>
<gene>
    <name evidence="9" type="ORF">HJG59_002530</name>
</gene>
<dbReference type="GO" id="GO:0051301">
    <property type="term" value="P:cell division"/>
    <property type="evidence" value="ECO:0007669"/>
    <property type="project" value="UniProtKB-KW"/>
</dbReference>
<dbReference type="PANTHER" id="PTHR21603">
    <property type="entry name" value="ANTIGEN KI-67-LIKE PROTEIN"/>
    <property type="match status" value="1"/>
</dbReference>
<evidence type="ECO:0000256" key="3">
    <source>
        <dbReference type="ARBA" id="ARBA00022553"/>
    </source>
</evidence>
<dbReference type="PANTHER" id="PTHR21603:SF16">
    <property type="entry name" value="CELL DIVISION CYCLE-ASSOCIATED PROTEIN 2"/>
    <property type="match status" value="1"/>
</dbReference>
<evidence type="ECO:0000256" key="1">
    <source>
        <dbReference type="ARBA" id="ARBA00004123"/>
    </source>
</evidence>
<dbReference type="FunCoup" id="A0A7J8I557">
    <property type="interactions" value="476"/>
</dbReference>
<evidence type="ECO:0000256" key="4">
    <source>
        <dbReference type="ARBA" id="ARBA00022843"/>
    </source>
</evidence>
<feature type="compositionally biased region" description="Low complexity" evidence="7">
    <location>
        <begin position="106"/>
        <end position="115"/>
    </location>
</feature>
<dbReference type="GO" id="GO:0051983">
    <property type="term" value="P:regulation of chromosome segregation"/>
    <property type="evidence" value="ECO:0007669"/>
    <property type="project" value="TreeGrafter"/>
</dbReference>
<feature type="region of interest" description="Disordered" evidence="7">
    <location>
        <begin position="20"/>
        <end position="41"/>
    </location>
</feature>
<evidence type="ECO:0000256" key="5">
    <source>
        <dbReference type="ARBA" id="ARBA00023242"/>
    </source>
</evidence>
<keyword evidence="10" id="KW-1185">Reference proteome</keyword>
<evidence type="ECO:0000256" key="6">
    <source>
        <dbReference type="ARBA" id="ARBA00023306"/>
    </source>
</evidence>
<keyword evidence="5" id="KW-0539">Nucleus</keyword>
<feature type="compositionally biased region" description="Polar residues" evidence="7">
    <location>
        <begin position="971"/>
        <end position="987"/>
    </location>
</feature>
<comment type="subcellular location">
    <subcellularLocation>
        <location evidence="1">Nucleus</location>
    </subcellularLocation>
</comment>
<dbReference type="GO" id="GO:0005634">
    <property type="term" value="C:nucleus"/>
    <property type="evidence" value="ECO:0007669"/>
    <property type="project" value="UniProtKB-SubCell"/>
</dbReference>
<dbReference type="Pfam" id="PF15276">
    <property type="entry name" value="PP1_bind"/>
    <property type="match status" value="1"/>
</dbReference>
<evidence type="ECO:0000313" key="9">
    <source>
        <dbReference type="EMBL" id="KAF6479418.1"/>
    </source>
</evidence>
<feature type="region of interest" description="Disordered" evidence="7">
    <location>
        <begin position="820"/>
        <end position="857"/>
    </location>
</feature>
<feature type="compositionally biased region" description="Polar residues" evidence="7">
    <location>
        <begin position="996"/>
        <end position="1011"/>
    </location>
</feature>
<dbReference type="GO" id="GO:0007088">
    <property type="term" value="P:regulation of mitotic nuclear division"/>
    <property type="evidence" value="ECO:0007669"/>
    <property type="project" value="TreeGrafter"/>
</dbReference>
<feature type="region of interest" description="Disordered" evidence="7">
    <location>
        <begin position="106"/>
        <end position="128"/>
    </location>
</feature>
<proteinExistence type="predicted"/>
<dbReference type="InParanoid" id="A0A7J8I557"/>
<protein>
    <submittedName>
        <fullName evidence="9">Cell division cycle associated 2</fullName>
    </submittedName>
</protein>
<keyword evidence="6" id="KW-0131">Cell cycle</keyword>
<feature type="domain" description="PP1-binding" evidence="8">
    <location>
        <begin position="413"/>
        <end position="473"/>
    </location>
</feature>
<organism evidence="9 10">
    <name type="scientific">Molossus molossus</name>
    <name type="common">Pallas' mastiff bat</name>
    <name type="synonym">Vespertilio molossus</name>
    <dbReference type="NCBI Taxonomy" id="27622"/>
    <lineage>
        <taxon>Eukaryota</taxon>
        <taxon>Metazoa</taxon>
        <taxon>Chordata</taxon>
        <taxon>Craniata</taxon>
        <taxon>Vertebrata</taxon>
        <taxon>Euteleostomi</taxon>
        <taxon>Mammalia</taxon>
        <taxon>Eutheria</taxon>
        <taxon>Laurasiatheria</taxon>
        <taxon>Chiroptera</taxon>
        <taxon>Yangochiroptera</taxon>
        <taxon>Molossidae</taxon>
        <taxon>Molossus</taxon>
    </lineage>
</organism>
<keyword evidence="9" id="KW-0132">Cell division</keyword>
<dbReference type="GO" id="GO:0005694">
    <property type="term" value="C:chromosome"/>
    <property type="evidence" value="ECO:0007669"/>
    <property type="project" value="TreeGrafter"/>
</dbReference>
<feature type="compositionally biased region" description="Basic and acidic residues" evidence="7">
    <location>
        <begin position="439"/>
        <end position="448"/>
    </location>
</feature>
<reference evidence="9 10" key="1">
    <citation type="journal article" date="2020" name="Nature">
        <title>Six reference-quality genomes reveal evolution of bat adaptations.</title>
        <authorList>
            <person name="Jebb D."/>
            <person name="Huang Z."/>
            <person name="Pippel M."/>
            <person name="Hughes G.M."/>
            <person name="Lavrichenko K."/>
            <person name="Devanna P."/>
            <person name="Winkler S."/>
            <person name="Jermiin L.S."/>
            <person name="Skirmuntt E.C."/>
            <person name="Katzourakis A."/>
            <person name="Burkitt-Gray L."/>
            <person name="Ray D.A."/>
            <person name="Sullivan K.A.M."/>
            <person name="Roscito J.G."/>
            <person name="Kirilenko B.M."/>
            <person name="Davalos L.M."/>
            <person name="Corthals A.P."/>
            <person name="Power M.L."/>
            <person name="Jones G."/>
            <person name="Ransome R.D."/>
            <person name="Dechmann D.K.N."/>
            <person name="Locatelli A.G."/>
            <person name="Puechmaille S.J."/>
            <person name="Fedrigo O."/>
            <person name="Jarvis E.D."/>
            <person name="Hiller M."/>
            <person name="Vernes S.C."/>
            <person name="Myers E.W."/>
            <person name="Teeling E.C."/>
        </authorList>
    </citation>
    <scope>NUCLEOTIDE SEQUENCE [LARGE SCALE GENOMIC DNA]</scope>
    <source>
        <strain evidence="9">MMolMol1</strain>
        <tissue evidence="9">Muscle</tissue>
    </source>
</reference>
<keyword evidence="3" id="KW-0597">Phosphoprotein</keyword>
<dbReference type="EMBL" id="JACASF010000004">
    <property type="protein sequence ID" value="KAF6479418.1"/>
    <property type="molecule type" value="Genomic_DNA"/>
</dbReference>
<dbReference type="InterPro" id="IPR029334">
    <property type="entry name" value="PP1-bd"/>
</dbReference>
<comment type="caution">
    <text evidence="9">The sequence shown here is derived from an EMBL/GenBank/DDBJ whole genome shotgun (WGS) entry which is preliminary data.</text>
</comment>
<keyword evidence="4" id="KW-0832">Ubl conjugation</keyword>
<feature type="region of interest" description="Disordered" evidence="7">
    <location>
        <begin position="429"/>
        <end position="448"/>
    </location>
</feature>
<dbReference type="AlphaFoldDB" id="A0A7J8I557"/>
<evidence type="ECO:0000256" key="2">
    <source>
        <dbReference type="ARBA" id="ARBA00022499"/>
    </source>
</evidence>
<feature type="compositionally biased region" description="Basic and acidic residues" evidence="7">
    <location>
        <begin position="29"/>
        <end position="41"/>
    </location>
</feature>
<sequence>MILFEVRSIQWKDGSGRCTLQPKGSSARRKMDTNTKDREPLETKESVVNAENACLFLRNENLVTSQKHAAEMTLNPCTPDNFKSPLDFSTVTVEQLRITSESFVKNSSGKSSSYLKKSRRRSSVGVRGSPETDNLIRFIAQQRNLKNAEKSPSAQNFPFPGSPVLYQNVSSLRERISAFQSAFHSIQEKEKITDCSEFSKAEGEFGTRGLTKKESLGECPQSMFPTQLSKHRRISCQSNSDENLTNAIDLQTFNIATPPNPDRTYAVETSLVDHSEKSSQPGLAQSGCLIESIPLSELTEASAGIKVADCIESRVSSDIVSLDKLAEVSTGTAPEVRSLVTPLCKRDILSSETSVLRSVLKKPSVKLCLESLQEYYDNGTHPSLISTLANYCKEEKAEGQENCKVSAFVNMRKRKRVTFGEDLSPEVFDESLPANTPLRKGETPVRKKDLSTISPLLLESTGPEQLPQPNFDDKGENLENIEPLQVSFAVVSPLSKSSVSENLSGMDALSSSNNHEKILSCKDGRKTRTSNRSQLTSFAEESVCSLFNTEAEPCKEKKIKRRKSQESKHTDRVLRKKNPILKSCRKKKARRKKGVEKTLYGERDIASKKPLLSPIPELPEASELSSSVPGVRRVFSDYFNSNGELEEMKPSERKSLLPQNSDLQLNQEFNKYNVSEFCSSYIKSSLSLINATFDQDSNISTVGMYASEIITKSEIKLESENDLKTGTENENSHVSCASVTEKPLVSDGPQSDFIMQSQEFPAAGQNVENLFQSFQVSGDIKCEQDDFLVTTEEKLQTKHLMSGSQKVCDYSDDVLIDSRKKKRQSEDLQRNSTASSSGVHCERKHRRPSVCDPDGPNLRLENNGILKPSYSVGSSVKISLENSELYKDLSDSIEQTFKRTNQETKVRRSTRLQKDLENEGLIWVSLPFPSTSCPSQKTKRRTMHTFDSRGLESMSPRTKAVSFRQKPRAPCSTSDPENSAGFTASSRQPEKRRKSFCTSSLANTENTKSKC</sequence>
<keyword evidence="2" id="KW-1017">Isopeptide bond</keyword>
<evidence type="ECO:0000313" key="10">
    <source>
        <dbReference type="Proteomes" id="UP000550707"/>
    </source>
</evidence>